<dbReference type="EMBL" id="JBHFFA010000004">
    <property type="protein sequence ID" value="KAL2629450.1"/>
    <property type="molecule type" value="Genomic_DNA"/>
</dbReference>
<proteinExistence type="predicted"/>
<dbReference type="Proteomes" id="UP001605036">
    <property type="component" value="Unassembled WGS sequence"/>
</dbReference>
<protein>
    <submittedName>
        <fullName evidence="1">Uncharacterized protein</fullName>
    </submittedName>
</protein>
<organism evidence="1 2">
    <name type="scientific">Riccia fluitans</name>
    <dbReference type="NCBI Taxonomy" id="41844"/>
    <lineage>
        <taxon>Eukaryota</taxon>
        <taxon>Viridiplantae</taxon>
        <taxon>Streptophyta</taxon>
        <taxon>Embryophyta</taxon>
        <taxon>Marchantiophyta</taxon>
        <taxon>Marchantiopsida</taxon>
        <taxon>Marchantiidae</taxon>
        <taxon>Marchantiales</taxon>
        <taxon>Ricciaceae</taxon>
        <taxon>Riccia</taxon>
    </lineage>
</organism>
<gene>
    <name evidence="1" type="ORF">R1flu_014136</name>
</gene>
<accession>A0ABD1YFK3</accession>
<evidence type="ECO:0000313" key="2">
    <source>
        <dbReference type="Proteomes" id="UP001605036"/>
    </source>
</evidence>
<sequence>MSADNTASPVYGTGWELTVTGKVHGDLELSTPLRLEALTSMTTRDSLPLRLEAVFLSNAGFGLMALPLAARLQSDGIESFQQVTTELRDHLGRESVMTLRPQEAQRGLNPTLSRAR</sequence>
<evidence type="ECO:0000313" key="1">
    <source>
        <dbReference type="EMBL" id="KAL2629450.1"/>
    </source>
</evidence>
<reference evidence="1 2" key="1">
    <citation type="submission" date="2024-09" db="EMBL/GenBank/DDBJ databases">
        <title>Chromosome-scale assembly of Riccia fluitans.</title>
        <authorList>
            <person name="Paukszto L."/>
            <person name="Sawicki J."/>
            <person name="Karawczyk K."/>
            <person name="Piernik-Szablinska J."/>
            <person name="Szczecinska M."/>
            <person name="Mazdziarz M."/>
        </authorList>
    </citation>
    <scope>NUCLEOTIDE SEQUENCE [LARGE SCALE GENOMIC DNA]</scope>
    <source>
        <strain evidence="1">Rf_01</strain>
        <tissue evidence="1">Aerial parts of the thallus</tissue>
    </source>
</reference>
<keyword evidence="2" id="KW-1185">Reference proteome</keyword>
<comment type="caution">
    <text evidence="1">The sequence shown here is derived from an EMBL/GenBank/DDBJ whole genome shotgun (WGS) entry which is preliminary data.</text>
</comment>
<dbReference type="AlphaFoldDB" id="A0ABD1YFK3"/>
<name>A0ABD1YFK3_9MARC</name>